<reference evidence="4 5" key="1">
    <citation type="submission" date="2020-04" db="EMBL/GenBank/DDBJ databases">
        <title>Gordonia sp. nov. TBRC 11910.</title>
        <authorList>
            <person name="Suriyachadkun C."/>
        </authorList>
    </citation>
    <scope>NUCLEOTIDE SEQUENCE [LARGE SCALE GENOMIC DNA]</scope>
    <source>
        <strain evidence="4 5">TBRC 11910</strain>
    </source>
</reference>
<evidence type="ECO:0000313" key="4">
    <source>
        <dbReference type="EMBL" id="NMO00419.1"/>
    </source>
</evidence>
<protein>
    <submittedName>
        <fullName evidence="4">2-polyprenyl-6-methoxyphenol hydroxylase</fullName>
    </submittedName>
</protein>
<dbReference type="Gene3D" id="3.50.50.60">
    <property type="entry name" value="FAD/NAD(P)-binding domain"/>
    <property type="match status" value="1"/>
</dbReference>
<dbReference type="GO" id="GO:0071949">
    <property type="term" value="F:FAD binding"/>
    <property type="evidence" value="ECO:0007669"/>
    <property type="project" value="InterPro"/>
</dbReference>
<evidence type="ECO:0000256" key="1">
    <source>
        <dbReference type="ARBA" id="ARBA00023002"/>
    </source>
</evidence>
<dbReference type="PRINTS" id="PR00420">
    <property type="entry name" value="RNGMNOXGNASE"/>
</dbReference>
<comment type="caution">
    <text evidence="4">The sequence shown here is derived from an EMBL/GenBank/DDBJ whole genome shotgun (WGS) entry which is preliminary data.</text>
</comment>
<evidence type="ECO:0000256" key="2">
    <source>
        <dbReference type="ARBA" id="ARBA00023027"/>
    </source>
</evidence>
<proteinExistence type="predicted"/>
<dbReference type="PANTHER" id="PTHR43476">
    <property type="entry name" value="3-(3-HYDROXY-PHENYL)PROPIONATE/3-HYDROXYCINNAMIC ACID HYDROXYLASE"/>
    <property type="match status" value="1"/>
</dbReference>
<dbReference type="PANTHER" id="PTHR43476:SF4">
    <property type="entry name" value="BLR0106 PROTEIN"/>
    <property type="match status" value="1"/>
</dbReference>
<dbReference type="Pfam" id="PF01494">
    <property type="entry name" value="FAD_binding_3"/>
    <property type="match status" value="1"/>
</dbReference>
<gene>
    <name evidence="4" type="ORF">HH308_04230</name>
</gene>
<evidence type="ECO:0000259" key="3">
    <source>
        <dbReference type="Pfam" id="PF01494"/>
    </source>
</evidence>
<keyword evidence="5" id="KW-1185">Reference proteome</keyword>
<evidence type="ECO:0000313" key="5">
    <source>
        <dbReference type="Proteomes" id="UP000550729"/>
    </source>
</evidence>
<dbReference type="RefSeq" id="WP_170192916.1">
    <property type="nucleotide sequence ID" value="NZ_JABBNB010000003.1"/>
</dbReference>
<organism evidence="4 5">
    <name type="scientific">Gordonia asplenii</name>
    <dbReference type="NCBI Taxonomy" id="2725283"/>
    <lineage>
        <taxon>Bacteria</taxon>
        <taxon>Bacillati</taxon>
        <taxon>Actinomycetota</taxon>
        <taxon>Actinomycetes</taxon>
        <taxon>Mycobacteriales</taxon>
        <taxon>Gordoniaceae</taxon>
        <taxon>Gordonia</taxon>
    </lineage>
</organism>
<dbReference type="InterPro" id="IPR050631">
    <property type="entry name" value="PheA/TfdB_FAD_monoxygenase"/>
</dbReference>
<name>A0A848KQT1_9ACTN</name>
<sequence length="546" mass="59112">MTSDNFSVACIGGGPGGLFAAITLATRLPGTHVDVFERNRADDVFGFGVVFSDATLDNIDAVDPVLRDTLAVQGTHWDRIDVRAHGQSHSAGGNGMSAVHRRVLLDALRARATELGAHIHYDTAVDVDALARSGGYDLIVAADGANSATRERFVDSLDHSVEAASVKFIWFGTTFRFDGLTFLHRQSAHGNFAVHAYPIGSGLSTFIVETDEQTWRAAGLDEFDTSAPPGVSDEKTQRYLTDLFAADIDGHPLVANNSRWANFRTRRTRRWHARTASNIPVVLIGDAVHTAHFSVGSGTKMAMEDAAALADSVAAHPDDLDAAIADFESIRRPRVAHIQDSSVPSLSWWDHFGEYYRSLSPSQFSFHFFSRAISAEKIRRRDPGFVADVESKWREEHGSDPLDTPLPLGDVLLRRRLLATTAVAEDRLVLSDGAAELTATAGPSSEPGRVVDAPAADVITLAAADRRRLDEIAATTPAVVAVRGGTPLTRALSSEYVRLRHRIPTVIVDSAASIRARRAVDERDNAATIVLSGRADALAYEPEARR</sequence>
<dbReference type="InterPro" id="IPR002938">
    <property type="entry name" value="FAD-bd"/>
</dbReference>
<keyword evidence="2" id="KW-0520">NAD</keyword>
<feature type="domain" description="FAD-binding" evidence="3">
    <location>
        <begin position="7"/>
        <end position="337"/>
    </location>
</feature>
<dbReference type="Proteomes" id="UP000550729">
    <property type="component" value="Unassembled WGS sequence"/>
</dbReference>
<dbReference type="InterPro" id="IPR036188">
    <property type="entry name" value="FAD/NAD-bd_sf"/>
</dbReference>
<dbReference type="GO" id="GO:0016491">
    <property type="term" value="F:oxidoreductase activity"/>
    <property type="evidence" value="ECO:0007669"/>
    <property type="project" value="UniProtKB-KW"/>
</dbReference>
<dbReference type="SUPFAM" id="SSF51905">
    <property type="entry name" value="FAD/NAD(P)-binding domain"/>
    <property type="match status" value="1"/>
</dbReference>
<dbReference type="Gene3D" id="3.30.9.20">
    <property type="match status" value="1"/>
</dbReference>
<accession>A0A848KQT1</accession>
<dbReference type="EMBL" id="JABBNB010000003">
    <property type="protein sequence ID" value="NMO00419.1"/>
    <property type="molecule type" value="Genomic_DNA"/>
</dbReference>
<dbReference type="AlphaFoldDB" id="A0A848KQT1"/>
<keyword evidence="1" id="KW-0560">Oxidoreductase</keyword>